<comment type="caution">
    <text evidence="2">The sequence shown here is derived from an EMBL/GenBank/DDBJ whole genome shotgun (WGS) entry which is preliminary data.</text>
</comment>
<keyword evidence="3" id="KW-1185">Reference proteome</keyword>
<keyword evidence="1" id="KW-0732">Signal</keyword>
<sequence length="105" mass="10558">MKYFQAISIISALAKLTSAAPAAESRQFQAVITFSGAAASYTLNFPTDATIFYTNSDLAVDTISSLGGATCSFTGVDGAAVTIVGAHSATVAPPQAIVSGSCLAF</sequence>
<protein>
    <submittedName>
        <fullName evidence="2">Uncharacterized protein</fullName>
    </submittedName>
</protein>
<evidence type="ECO:0000313" key="3">
    <source>
        <dbReference type="Proteomes" id="UP000094444"/>
    </source>
</evidence>
<dbReference type="InParanoid" id="A0A2P5I3U3"/>
<accession>A0A2P5I3U3</accession>
<evidence type="ECO:0000313" key="2">
    <source>
        <dbReference type="EMBL" id="POS77141.1"/>
    </source>
</evidence>
<evidence type="ECO:0000256" key="1">
    <source>
        <dbReference type="SAM" id="SignalP"/>
    </source>
</evidence>
<dbReference type="AlphaFoldDB" id="A0A2P5I3U3"/>
<dbReference type="Proteomes" id="UP000094444">
    <property type="component" value="Unassembled WGS sequence"/>
</dbReference>
<dbReference type="EMBL" id="MAVT02000296">
    <property type="protein sequence ID" value="POS77141.1"/>
    <property type="molecule type" value="Genomic_DNA"/>
</dbReference>
<name>A0A2P5I3U3_DIAHE</name>
<feature type="chain" id="PRO_5015108365" evidence="1">
    <location>
        <begin position="20"/>
        <end position="105"/>
    </location>
</feature>
<organism evidence="2 3">
    <name type="scientific">Diaporthe helianthi</name>
    <dbReference type="NCBI Taxonomy" id="158607"/>
    <lineage>
        <taxon>Eukaryota</taxon>
        <taxon>Fungi</taxon>
        <taxon>Dikarya</taxon>
        <taxon>Ascomycota</taxon>
        <taxon>Pezizomycotina</taxon>
        <taxon>Sordariomycetes</taxon>
        <taxon>Sordariomycetidae</taxon>
        <taxon>Diaporthales</taxon>
        <taxon>Diaporthaceae</taxon>
        <taxon>Diaporthe</taxon>
    </lineage>
</organism>
<dbReference type="OrthoDB" id="4509278at2759"/>
<feature type="signal peptide" evidence="1">
    <location>
        <begin position="1"/>
        <end position="19"/>
    </location>
</feature>
<proteinExistence type="predicted"/>
<gene>
    <name evidence="2" type="ORF">DHEL01_v204457</name>
</gene>
<reference evidence="2" key="1">
    <citation type="submission" date="2017-09" db="EMBL/GenBank/DDBJ databases">
        <title>Polyketide synthases of a Diaporthe helianthi virulent isolate.</title>
        <authorList>
            <person name="Baroncelli R."/>
        </authorList>
    </citation>
    <scope>NUCLEOTIDE SEQUENCE [LARGE SCALE GENOMIC DNA]</scope>
    <source>
        <strain evidence="2">7/96</strain>
    </source>
</reference>